<dbReference type="PANTHER" id="PTHR33392">
    <property type="entry name" value="POLYISOPRENYL-TEICHOIC ACID--PEPTIDOGLYCAN TEICHOIC ACID TRANSFERASE TAGU"/>
    <property type="match status" value="1"/>
</dbReference>
<organism evidence="5 6">
    <name type="scientific">Bifidobacterium bifidum LMG 13195</name>
    <dbReference type="NCBI Taxonomy" id="1207542"/>
    <lineage>
        <taxon>Bacteria</taxon>
        <taxon>Bacillati</taxon>
        <taxon>Actinomycetota</taxon>
        <taxon>Actinomycetes</taxon>
        <taxon>Bifidobacteriales</taxon>
        <taxon>Bifidobacteriaceae</taxon>
        <taxon>Bifidobacterium</taxon>
    </lineage>
</organism>
<dbReference type="EMBL" id="AP018131">
    <property type="protein sequence ID" value="BBA48390.1"/>
    <property type="molecule type" value="Genomic_DNA"/>
</dbReference>
<dbReference type="Proteomes" id="UP000262177">
    <property type="component" value="Chromosome"/>
</dbReference>
<comment type="similarity">
    <text evidence="1">Belongs to the LytR/CpsA/Psr (LCP) family.</text>
</comment>
<keyword evidence="3" id="KW-0812">Transmembrane</keyword>
<feature type="compositionally biased region" description="Acidic residues" evidence="2">
    <location>
        <begin position="1"/>
        <end position="10"/>
    </location>
</feature>
<keyword evidence="3" id="KW-1133">Transmembrane helix</keyword>
<evidence type="ECO:0000313" key="5">
    <source>
        <dbReference type="EMBL" id="BBA48390.1"/>
    </source>
</evidence>
<feature type="compositionally biased region" description="Basic and acidic residues" evidence="2">
    <location>
        <begin position="45"/>
        <end position="54"/>
    </location>
</feature>
<evidence type="ECO:0000256" key="2">
    <source>
        <dbReference type="SAM" id="MobiDB-lite"/>
    </source>
</evidence>
<dbReference type="AlphaFoldDB" id="A0A286TEK2"/>
<evidence type="ECO:0000256" key="3">
    <source>
        <dbReference type="SAM" id="Phobius"/>
    </source>
</evidence>
<evidence type="ECO:0000259" key="4">
    <source>
        <dbReference type="Pfam" id="PF03816"/>
    </source>
</evidence>
<dbReference type="InterPro" id="IPR050922">
    <property type="entry name" value="LytR/CpsA/Psr_CW_biosynth"/>
</dbReference>
<feature type="region of interest" description="Disordered" evidence="2">
    <location>
        <begin position="373"/>
        <end position="422"/>
    </location>
</feature>
<keyword evidence="3" id="KW-0472">Membrane</keyword>
<dbReference type="Gene3D" id="3.40.630.190">
    <property type="entry name" value="LCP protein"/>
    <property type="match status" value="1"/>
</dbReference>
<proteinExistence type="inferred from homology"/>
<dbReference type="InterPro" id="IPR004474">
    <property type="entry name" value="LytR_CpsA_psr"/>
</dbReference>
<evidence type="ECO:0000313" key="6">
    <source>
        <dbReference type="Proteomes" id="UP000262177"/>
    </source>
</evidence>
<feature type="domain" description="Cell envelope-related transcriptional attenuator" evidence="4">
    <location>
        <begin position="155"/>
        <end position="298"/>
    </location>
</feature>
<dbReference type="Pfam" id="PF03816">
    <property type="entry name" value="LytR_cpsA_psr"/>
    <property type="match status" value="1"/>
</dbReference>
<dbReference type="NCBIfam" id="TIGR00350">
    <property type="entry name" value="lytR_cpsA_psr"/>
    <property type="match status" value="1"/>
</dbReference>
<feature type="transmembrane region" description="Helical" evidence="3">
    <location>
        <begin position="84"/>
        <end position="109"/>
    </location>
</feature>
<feature type="compositionally biased region" description="Basic residues" evidence="2">
    <location>
        <begin position="67"/>
        <end position="77"/>
    </location>
</feature>
<accession>A0A286TEK2</accession>
<name>A0A286TEK2_BIFBI</name>
<reference evidence="5 6" key="1">
    <citation type="journal article" date="2017" name="Biosci. Biotechnol. Biochem.">
        <title>Identification and characterization of a sulfoglycosidase from Bifidobacterium bifidum implicated in mucin glycan utilization.</title>
        <authorList>
            <person name="Katoh T."/>
            <person name="Maeshibu T."/>
            <person name="Kikkawa K."/>
            <person name="Gotoh A."/>
            <person name="Tomabechi Y."/>
            <person name="Nakamura M."/>
            <person name="Liao W.-H."/>
            <person name="Yamaguchi M."/>
            <person name="Ashida H."/>
            <person name="Yamamoto K."/>
            <person name="Katayama T."/>
        </authorList>
    </citation>
    <scope>NUCLEOTIDE SEQUENCE [LARGE SCALE GENOMIC DNA]</scope>
    <source>
        <strain evidence="5 6">JCM 7004</strain>
    </source>
</reference>
<feature type="region of interest" description="Disordered" evidence="2">
    <location>
        <begin position="1"/>
        <end position="77"/>
    </location>
</feature>
<dbReference type="PANTHER" id="PTHR33392:SF6">
    <property type="entry name" value="POLYISOPRENYL-TEICHOIC ACID--PEPTIDOGLYCAN TEICHOIC ACID TRANSFERASE TAGU"/>
    <property type="match status" value="1"/>
</dbReference>
<feature type="compositionally biased region" description="Polar residues" evidence="2">
    <location>
        <begin position="411"/>
        <end position="422"/>
    </location>
</feature>
<evidence type="ECO:0000256" key="1">
    <source>
        <dbReference type="ARBA" id="ARBA00006068"/>
    </source>
</evidence>
<protein>
    <submittedName>
        <fullName evidence="5">Cell envelope-related transcriptional attenuator</fullName>
    </submittedName>
</protein>
<sequence>MAEEEAEAGESADGGTAGESTDNDADMLANVADTTPAAGPILGQEGHEGSEAHRSGGSGHSGGSSRSHSRGSRSDSRKKKRRRLAVLLVVLALVLVLVVFPVIAIWWYAHMIDENIAMRNAEAEAALSGPEPNSGSAFYALLMGSDRRSNKESGRSDSIMLVRVDPKRAQADIISIPRDMMVNISGGVSKINAAYSYDGAAGAIRAVSKFAGVPITHYMEVDFSQMVALVDELGGITVNVPESFSGGNGGGSLKAGTQTLNGEQTLVFTRERYKVQGGDFSRAQAQRIVLTAIINKILDQPVTKWPDLVRQFSKGLSTDMSVTDFLSIGQKFYGKSVTLNTAGCPSYAFEQNGVSYVGVEYEEWQDMMRRTDAGLGPKSTIDIPEPQASNKKLGAASNAESPKDYKELVNKSLNSNSVIGNE</sequence>
<gene>
    <name evidence="5" type="ORF">BBJK_02037</name>
</gene>